<dbReference type="Pfam" id="PF07495">
    <property type="entry name" value="Y_Y_Y"/>
    <property type="match status" value="1"/>
</dbReference>
<dbReference type="PANTHER" id="PTHR43547:SF2">
    <property type="entry name" value="HYBRID SIGNAL TRANSDUCTION HISTIDINE KINASE C"/>
    <property type="match status" value="1"/>
</dbReference>
<feature type="coiled-coil region" evidence="2">
    <location>
        <begin position="767"/>
        <end position="877"/>
    </location>
</feature>
<keyword evidence="2" id="KW-0175">Coiled coil</keyword>
<dbReference type="InterPro" id="IPR013783">
    <property type="entry name" value="Ig-like_fold"/>
</dbReference>
<dbReference type="GO" id="GO:0006355">
    <property type="term" value="P:regulation of DNA-templated transcription"/>
    <property type="evidence" value="ECO:0007669"/>
    <property type="project" value="InterPro"/>
</dbReference>
<evidence type="ECO:0000256" key="3">
    <source>
        <dbReference type="SAM" id="Phobius"/>
    </source>
</evidence>
<dbReference type="InterPro" id="IPR011123">
    <property type="entry name" value="Y_Y_Y"/>
</dbReference>
<name>A0A2W7SJ01_9BACT</name>
<evidence type="ECO:0000313" key="6">
    <source>
        <dbReference type="Proteomes" id="UP000249720"/>
    </source>
</evidence>
<dbReference type="PANTHER" id="PTHR43547">
    <property type="entry name" value="TWO-COMPONENT HISTIDINE KINASE"/>
    <property type="match status" value="1"/>
</dbReference>
<dbReference type="Gene3D" id="2.60.40.10">
    <property type="entry name" value="Immunoglobulins"/>
    <property type="match status" value="1"/>
</dbReference>
<proteinExistence type="predicted"/>
<dbReference type="SUPFAM" id="SSF46894">
    <property type="entry name" value="C-terminal effector domain of the bipartite response regulators"/>
    <property type="match status" value="1"/>
</dbReference>
<feature type="domain" description="HTH luxR-type" evidence="4">
    <location>
        <begin position="906"/>
        <end position="963"/>
    </location>
</feature>
<keyword evidence="3" id="KW-1133">Transmembrane helix</keyword>
<dbReference type="SUPFAM" id="SSF63829">
    <property type="entry name" value="Calcium-dependent phosphotriesterase"/>
    <property type="match status" value="1"/>
</dbReference>
<comment type="caution">
    <text evidence="5">The sequence shown here is derived from an EMBL/GenBank/DDBJ whole genome shotgun (WGS) entry which is preliminary data.</text>
</comment>
<keyword evidence="1" id="KW-0597">Phosphoprotein</keyword>
<keyword evidence="3" id="KW-0472">Membrane</keyword>
<dbReference type="Proteomes" id="UP000249720">
    <property type="component" value="Unassembled WGS sequence"/>
</dbReference>
<dbReference type="Gene3D" id="2.130.10.10">
    <property type="entry name" value="YVTN repeat-like/Quinoprotein amine dehydrogenase"/>
    <property type="match status" value="2"/>
</dbReference>
<evidence type="ECO:0000256" key="1">
    <source>
        <dbReference type="ARBA" id="ARBA00022553"/>
    </source>
</evidence>
<dbReference type="Gene3D" id="1.10.10.10">
    <property type="entry name" value="Winged helix-like DNA-binding domain superfamily/Winged helix DNA-binding domain"/>
    <property type="match status" value="1"/>
</dbReference>
<dbReference type="SMART" id="SM00421">
    <property type="entry name" value="HTH_LUXR"/>
    <property type="match status" value="1"/>
</dbReference>
<dbReference type="InterPro" id="IPR036388">
    <property type="entry name" value="WH-like_DNA-bd_sf"/>
</dbReference>
<dbReference type="AlphaFoldDB" id="A0A2W7SJ01"/>
<keyword evidence="6" id="KW-1185">Reference proteome</keyword>
<dbReference type="InterPro" id="IPR015943">
    <property type="entry name" value="WD40/YVTN_repeat-like_dom_sf"/>
</dbReference>
<evidence type="ECO:0000259" key="4">
    <source>
        <dbReference type="SMART" id="SM00421"/>
    </source>
</evidence>
<keyword evidence="3" id="KW-0812">Transmembrane</keyword>
<gene>
    <name evidence="5" type="ORF">LX80_01559</name>
</gene>
<accession>A0A2W7SJ01</accession>
<dbReference type="InterPro" id="IPR016032">
    <property type="entry name" value="Sig_transdc_resp-reg_C-effctor"/>
</dbReference>
<organism evidence="5 6">
    <name type="scientific">Hydrotalea sandarakina</name>
    <dbReference type="NCBI Taxonomy" id="1004304"/>
    <lineage>
        <taxon>Bacteria</taxon>
        <taxon>Pseudomonadati</taxon>
        <taxon>Bacteroidota</taxon>
        <taxon>Chitinophagia</taxon>
        <taxon>Chitinophagales</taxon>
        <taxon>Chitinophagaceae</taxon>
        <taxon>Hydrotalea</taxon>
    </lineage>
</organism>
<sequence>MPQKLSLMVCFVAFVISSIGQSFIGQREVVNFTKQTYNAGRQNWKILQDKQGRCYFANNEGVLIFDGSFWKLYPLPNKTIVWSFDFGNDNKLYVGGQDEIGYFATNKYGNLSYTSLKELLDTEDQKFADVWNIVHLGNDVFFRTTSKIFRYHDGKMTVLLPWSAWGYMGIYNNQLIAHDEEKGIMVLRNNQWQTLVPESSLPAGFYITGMAPYNNGSLITTAKNGLFVLNDKGINSFQAQGTASLQGFTAVIQLNNGSYLLGTYNNGIIHIQANGTFIEAFTKAEGLQNNNIKSLLADQFHNIWVGLENGISFIPLNSAIKHINPTVFNDASGFAMALHDQQLFFGLSNGIYALPVTNTHDLSFSLNNVHRIAEGQTWQLYHYKNLLLAGKEEGFFQYNNSRFIPIDVSTGYWTFKPYDAQNDSFALAAGNYLGLHLFSYQNNHFINKGIIPNLNTSARYVAYDSALHCIWVSHPYRGVYKINLRNNDVKLYTAANGLPSTLNNHVFKIKNEILIATEKGIYTYNAAADNFQPSAGYQPIFDSLSIRYLKDDAAGNIWFVHEKTIGVVDFSTSKPFIVYLPELSGKILSGFEHVFPIDQKNIFISGESGFYHLNYLQYKQNIHPLTVYIRNVNAKNKEANMVFGGFYGEPNADVSQSAANFPSITHKYNSVQFQYSVAFDEQQTSIEYRYWLKGFDKEWSEWTKKTEKEYTNLPAGFYTFQIQARNNLNNTSAISSYSFYILPPWYKTIWAYLVYGILLIALIMFLYKFQENKIQQKQEKRMLEERKKYEEEQRNLAYQHQLALEKAEKELIQLKNEKLESEINFKNAELASTAMNLVQKKEFLLKIKDELSKINKSGKEQIELSELKKILKELSEEKNLNDEWEQFSVHFNQVHSNFLLKLKSLYPDLTANELKLCAYLRMNLSSKEIAQLMSISTRGVEIGRYRLRKKLQIPSDTNLFRFLLDIEESNTDSDNASSSNEKND</sequence>
<evidence type="ECO:0000256" key="2">
    <source>
        <dbReference type="SAM" id="Coils"/>
    </source>
</evidence>
<dbReference type="EMBL" id="QKZV01000004">
    <property type="protein sequence ID" value="PZX62865.1"/>
    <property type="molecule type" value="Genomic_DNA"/>
</dbReference>
<dbReference type="GO" id="GO:0000155">
    <property type="term" value="F:phosphorelay sensor kinase activity"/>
    <property type="evidence" value="ECO:0007669"/>
    <property type="project" value="TreeGrafter"/>
</dbReference>
<dbReference type="GO" id="GO:0003677">
    <property type="term" value="F:DNA binding"/>
    <property type="evidence" value="ECO:0007669"/>
    <property type="project" value="InterPro"/>
</dbReference>
<feature type="transmembrane region" description="Helical" evidence="3">
    <location>
        <begin position="749"/>
        <end position="767"/>
    </location>
</feature>
<evidence type="ECO:0000313" key="5">
    <source>
        <dbReference type="EMBL" id="PZX62865.1"/>
    </source>
</evidence>
<protein>
    <submittedName>
        <fullName evidence="5">Regulatory LuxR family protein</fullName>
    </submittedName>
</protein>
<reference evidence="5 6" key="1">
    <citation type="submission" date="2018-06" db="EMBL/GenBank/DDBJ databases">
        <title>Genomic Encyclopedia of Archaeal and Bacterial Type Strains, Phase II (KMG-II): from individual species to whole genera.</title>
        <authorList>
            <person name="Goeker M."/>
        </authorList>
    </citation>
    <scope>NUCLEOTIDE SEQUENCE [LARGE SCALE GENOMIC DNA]</scope>
    <source>
        <strain evidence="5 6">DSM 23241</strain>
    </source>
</reference>
<dbReference type="Pfam" id="PF00196">
    <property type="entry name" value="GerE"/>
    <property type="match status" value="1"/>
</dbReference>
<dbReference type="InterPro" id="IPR000792">
    <property type="entry name" value="Tscrpt_reg_LuxR_C"/>
</dbReference>